<dbReference type="EMBL" id="CAMXCT020006771">
    <property type="protein sequence ID" value="CAL1173156.1"/>
    <property type="molecule type" value="Genomic_DNA"/>
</dbReference>
<comment type="caution">
    <text evidence="2">The sequence shown here is derived from an EMBL/GenBank/DDBJ whole genome shotgun (WGS) entry which is preliminary data.</text>
</comment>
<gene>
    <name evidence="2" type="ORF">C1SCF055_LOCUS44250</name>
</gene>
<feature type="compositionally biased region" description="Polar residues" evidence="1">
    <location>
        <begin position="536"/>
        <end position="551"/>
    </location>
</feature>
<sequence length="921" mass="98309">MSMAHEWRPCTWQVNAELEAWMHLQPAVQLLFVSQLARQLAKQLDCERGCCQPPVFEASVPLRSMPGAIFEKDLLQVASTEEESEKDTRRLSVGTTATGVPEEDDVLQELDESDEGEDINNVDDHSDGDGVAQASAQQGLLNAESEDDLEAPEVLKTESEDNLEAAMLGLWTGASLPHSVLLYSASHLNSFDLCLEESEGGHENFAGSDAGWLISAEEFYLDLFSRAFSPVNDATERDELGGSGEKKRIQQGQRWCPRPQEKEAPLLVQSQKQGRKPAHKNPSLRMPTIVLERRREESAHPSGSCSARSSELLEKQEPEPAEPEEPTERAEPAAPAEPAERAEAAGESKTKTVLTGWAKLFGGPSAADPAPRKGSKGSSKGSKGKQPTNPREVQVPKTSGKGSPPSSPEPEAREEACAQEPEPANAHQSAGAEESQPSSKASTPREESAHPSGSCSARSSELLEKQEPEPAEPEEPTERAEPAAPAEPAERAEAAGESKTKTVLTGWAKLFGGPSAADPAPRKGKKGSSKGSKGKQPTNPREVQVPKTSGKGSPPSSPEPEAREEACAQEPEPANAHHSAGAEESQPSSKASTPREESAHPSGSCSARSSELLEKQEPEPAEPEEPTERAEPAAPAEPAERAEAAGESKTKTVLTGWAKLFGGPSAADPAPRKGSKGSSKGSKGKQPTNPREVQVPKTSGKGSPPSSPEPEAREEACAQEPEPANAHQSAGAEESQPSSKAASQRDDSPHVSAESSSASSSGPPEPAKEEEPRDQAVNGPAISFEDGTNSAVPLTKAGRFEDGDGSEDLSDDRLELDTFDYRTYYLNDLRNRDSDTEPTIYGSDSESSDEGHVSKPMQGHSQLCGYRWHGAWNLQRHATVREVLPQSEPVQQDEEEEEGVMEVSEESEGGHESFDGSDAGW</sequence>
<feature type="compositionally biased region" description="Basic and acidic residues" evidence="1">
    <location>
        <begin position="638"/>
        <end position="650"/>
    </location>
</feature>
<feature type="compositionally biased region" description="Basic and acidic residues" evidence="1">
    <location>
        <begin position="488"/>
        <end position="500"/>
    </location>
</feature>
<dbReference type="EMBL" id="CAMXCT030006771">
    <property type="protein sequence ID" value="CAL4807093.1"/>
    <property type="molecule type" value="Genomic_DNA"/>
</dbReference>
<feature type="compositionally biased region" description="Basic and acidic residues" evidence="1">
    <location>
        <begin position="338"/>
        <end position="350"/>
    </location>
</feature>
<keyword evidence="4" id="KW-1185">Reference proteome</keyword>
<feature type="compositionally biased region" description="Acidic residues" evidence="1">
    <location>
        <begin position="101"/>
        <end position="121"/>
    </location>
</feature>
<feature type="compositionally biased region" description="Low complexity" evidence="1">
    <location>
        <begin position="376"/>
        <end position="385"/>
    </location>
</feature>
<dbReference type="Proteomes" id="UP001152797">
    <property type="component" value="Unassembled WGS sequence"/>
</dbReference>
<evidence type="ECO:0000313" key="4">
    <source>
        <dbReference type="Proteomes" id="UP001152797"/>
    </source>
</evidence>
<feature type="compositionally biased region" description="Low complexity" evidence="1">
    <location>
        <begin position="676"/>
        <end position="685"/>
    </location>
</feature>
<feature type="compositionally biased region" description="Low complexity" evidence="1">
    <location>
        <begin position="750"/>
        <end position="762"/>
    </location>
</feature>
<dbReference type="EMBL" id="CAMXCT010006771">
    <property type="protein sequence ID" value="CAI4019781.1"/>
    <property type="molecule type" value="Genomic_DNA"/>
</dbReference>
<feature type="region of interest" description="Disordered" evidence="1">
    <location>
        <begin position="828"/>
        <end position="859"/>
    </location>
</feature>
<evidence type="ECO:0000256" key="1">
    <source>
        <dbReference type="SAM" id="MobiDB-lite"/>
    </source>
</evidence>
<proteinExistence type="predicted"/>
<feature type="compositionally biased region" description="Polar residues" evidence="1">
    <location>
        <begin position="686"/>
        <end position="701"/>
    </location>
</feature>
<feature type="compositionally biased region" description="Polar residues" evidence="1">
    <location>
        <begin position="386"/>
        <end position="401"/>
    </location>
</feature>
<feature type="compositionally biased region" description="Acidic residues" evidence="1">
    <location>
        <begin position="891"/>
        <end position="907"/>
    </location>
</feature>
<feature type="region of interest" description="Disordered" evidence="1">
    <location>
        <begin position="235"/>
        <end position="260"/>
    </location>
</feature>
<reference evidence="3" key="2">
    <citation type="submission" date="2024-04" db="EMBL/GenBank/DDBJ databases">
        <authorList>
            <person name="Chen Y."/>
            <person name="Shah S."/>
            <person name="Dougan E. K."/>
            <person name="Thang M."/>
            <person name="Chan C."/>
        </authorList>
    </citation>
    <scope>NUCLEOTIDE SEQUENCE [LARGE SCALE GENOMIC DNA]</scope>
</reference>
<evidence type="ECO:0000313" key="3">
    <source>
        <dbReference type="EMBL" id="CAL1173156.1"/>
    </source>
</evidence>
<feature type="region of interest" description="Disordered" evidence="1">
    <location>
        <begin position="268"/>
        <end position="287"/>
    </location>
</feature>
<feature type="region of interest" description="Disordered" evidence="1">
    <location>
        <begin position="884"/>
        <end position="921"/>
    </location>
</feature>
<feature type="compositionally biased region" description="Basic and acidic residues" evidence="1">
    <location>
        <begin position="235"/>
        <end position="248"/>
    </location>
</feature>
<accession>A0A9P1GS21</accession>
<protein>
    <submittedName>
        <fullName evidence="2">Uncharacterized protein</fullName>
    </submittedName>
</protein>
<dbReference type="AlphaFoldDB" id="A0A9P1GS21"/>
<name>A0A9P1GS21_9DINO</name>
<reference evidence="2" key="1">
    <citation type="submission" date="2022-10" db="EMBL/GenBank/DDBJ databases">
        <authorList>
            <person name="Chen Y."/>
            <person name="Dougan E. K."/>
            <person name="Chan C."/>
            <person name="Rhodes N."/>
            <person name="Thang M."/>
        </authorList>
    </citation>
    <scope>NUCLEOTIDE SEQUENCE</scope>
</reference>
<feature type="region of interest" description="Disordered" evidence="1">
    <location>
        <begin position="294"/>
        <end position="813"/>
    </location>
</feature>
<feature type="region of interest" description="Disordered" evidence="1">
    <location>
        <begin position="80"/>
        <end position="133"/>
    </location>
</feature>
<organism evidence="2">
    <name type="scientific">Cladocopium goreaui</name>
    <dbReference type="NCBI Taxonomy" id="2562237"/>
    <lineage>
        <taxon>Eukaryota</taxon>
        <taxon>Sar</taxon>
        <taxon>Alveolata</taxon>
        <taxon>Dinophyceae</taxon>
        <taxon>Suessiales</taxon>
        <taxon>Symbiodiniaceae</taxon>
        <taxon>Cladocopium</taxon>
    </lineage>
</organism>
<evidence type="ECO:0000313" key="2">
    <source>
        <dbReference type="EMBL" id="CAI4019781.1"/>
    </source>
</evidence>